<evidence type="ECO:0000256" key="3">
    <source>
        <dbReference type="ARBA" id="ARBA00002284"/>
    </source>
</evidence>
<evidence type="ECO:0000256" key="14">
    <source>
        <dbReference type="ARBA" id="ARBA00023134"/>
    </source>
</evidence>
<dbReference type="UniPathway" id="UPA00275">
    <property type="reaction ID" value="UER00399"/>
</dbReference>
<feature type="binding site" evidence="20">
    <location>
        <begin position="30"/>
        <end position="31"/>
    </location>
    <ligand>
        <name>D-ribulose 5-phosphate</name>
        <dbReference type="ChEBI" id="CHEBI:58121"/>
    </ligand>
</feature>
<dbReference type="STRING" id="45065.Lgee_1690"/>
<evidence type="ECO:0000256" key="9">
    <source>
        <dbReference type="ARBA" id="ARBA00022723"/>
    </source>
</evidence>
<dbReference type="InterPro" id="IPR016299">
    <property type="entry name" value="Riboflavin_synth_RibBA"/>
</dbReference>
<dbReference type="SUPFAM" id="SSF55821">
    <property type="entry name" value="YrdC/RibB"/>
    <property type="match status" value="1"/>
</dbReference>
<feature type="binding site" evidence="20">
    <location>
        <position position="360"/>
    </location>
    <ligand>
        <name>GTP</name>
        <dbReference type="ChEBI" id="CHEBI:37565"/>
    </ligand>
</feature>
<dbReference type="NCBIfam" id="NF001591">
    <property type="entry name" value="PRK00393.1"/>
    <property type="match status" value="1"/>
</dbReference>
<evidence type="ECO:0000259" key="21">
    <source>
        <dbReference type="Pfam" id="PF00925"/>
    </source>
</evidence>
<organism evidence="22 23">
    <name type="scientific">Legionella geestiana</name>
    <dbReference type="NCBI Taxonomy" id="45065"/>
    <lineage>
        <taxon>Bacteria</taxon>
        <taxon>Pseudomonadati</taxon>
        <taxon>Pseudomonadota</taxon>
        <taxon>Gammaproteobacteria</taxon>
        <taxon>Legionellales</taxon>
        <taxon>Legionellaceae</taxon>
        <taxon>Legionella</taxon>
    </lineage>
</organism>
<name>A0A0W0TR37_9GAMM</name>
<dbReference type="EC" id="3.5.4.25" evidence="20"/>
<dbReference type="GO" id="GO:0008270">
    <property type="term" value="F:zinc ion binding"/>
    <property type="evidence" value="ECO:0007669"/>
    <property type="project" value="UniProtKB-UniRule"/>
</dbReference>
<feature type="binding site" evidence="20">
    <location>
        <begin position="256"/>
        <end position="260"/>
    </location>
    <ligand>
        <name>GTP</name>
        <dbReference type="ChEBI" id="CHEBI:37565"/>
    </ligand>
</feature>
<dbReference type="HAMAP" id="MF_00180">
    <property type="entry name" value="RibB"/>
    <property type="match status" value="1"/>
</dbReference>
<keyword evidence="23" id="KW-1185">Reference proteome</keyword>
<dbReference type="HAMAP" id="MF_00179">
    <property type="entry name" value="RibA"/>
    <property type="match status" value="1"/>
</dbReference>
<feature type="binding site" evidence="20">
    <location>
        <position position="31"/>
    </location>
    <ligand>
        <name>Mg(2+)</name>
        <dbReference type="ChEBI" id="CHEBI:18420"/>
        <label>2</label>
    </ligand>
</feature>
<feature type="domain" description="GTP cyclohydrolase II" evidence="21">
    <location>
        <begin position="212"/>
        <end position="375"/>
    </location>
</feature>
<comment type="function">
    <text evidence="3 20">Catalyzes the conversion of D-ribulose 5-phosphate to formate and 3,4-dihydroxy-2-butanone 4-phosphate.</text>
</comment>
<dbReference type="GO" id="GO:0000287">
    <property type="term" value="F:magnesium ion binding"/>
    <property type="evidence" value="ECO:0007669"/>
    <property type="project" value="UniProtKB-UniRule"/>
</dbReference>
<dbReference type="GO" id="GO:0009231">
    <property type="term" value="P:riboflavin biosynthetic process"/>
    <property type="evidence" value="ECO:0007669"/>
    <property type="project" value="UniProtKB-UniRule"/>
</dbReference>
<evidence type="ECO:0000256" key="1">
    <source>
        <dbReference type="ARBA" id="ARBA00000141"/>
    </source>
</evidence>
<feature type="region of interest" description="DHBP synthase" evidence="20">
    <location>
        <begin position="1"/>
        <end position="204"/>
    </location>
</feature>
<feature type="binding site" evidence="20">
    <location>
        <position position="261"/>
    </location>
    <ligand>
        <name>Zn(2+)</name>
        <dbReference type="ChEBI" id="CHEBI:29105"/>
        <note>catalytic</note>
    </ligand>
</feature>
<dbReference type="InterPro" id="IPR036144">
    <property type="entry name" value="RibA-like_sf"/>
</dbReference>
<keyword evidence="13 20" id="KW-0460">Magnesium</keyword>
<keyword evidence="8 20" id="KW-0686">Riboflavin biosynthesis</keyword>
<keyword evidence="11 20" id="KW-0378">Hydrolase</keyword>
<evidence type="ECO:0000256" key="20">
    <source>
        <dbReference type="HAMAP-Rule" id="MF_01283"/>
    </source>
</evidence>
<evidence type="ECO:0000256" key="16">
    <source>
        <dbReference type="ARBA" id="ARBA00023239"/>
    </source>
</evidence>
<feature type="binding site" evidence="20">
    <location>
        <position position="274"/>
    </location>
    <ligand>
        <name>Zn(2+)</name>
        <dbReference type="ChEBI" id="CHEBI:29105"/>
        <note>catalytic</note>
    </ligand>
</feature>
<keyword evidence="14 20" id="KW-0342">GTP-binding</keyword>
<dbReference type="EMBL" id="LNYC01000068">
    <property type="protein sequence ID" value="KTC97914.1"/>
    <property type="molecule type" value="Genomic_DNA"/>
</dbReference>
<reference evidence="22 23" key="1">
    <citation type="submission" date="2015-11" db="EMBL/GenBank/DDBJ databases">
        <title>Genomic analysis of 38 Legionella species identifies large and diverse effector repertoires.</title>
        <authorList>
            <person name="Burstein D."/>
            <person name="Amaro F."/>
            <person name="Zusman T."/>
            <person name="Lifshitz Z."/>
            <person name="Cohen O."/>
            <person name="Gilbert J.A."/>
            <person name="Pupko T."/>
            <person name="Shuman H.A."/>
            <person name="Segal G."/>
        </authorList>
    </citation>
    <scope>NUCLEOTIDE SEQUENCE [LARGE SCALE GENOMIC DNA]</scope>
    <source>
        <strain evidence="22 23">ATCC 49504</strain>
    </source>
</reference>
<evidence type="ECO:0000256" key="15">
    <source>
        <dbReference type="ARBA" id="ARBA00023211"/>
    </source>
</evidence>
<dbReference type="NCBIfam" id="TIGR00505">
    <property type="entry name" value="ribA"/>
    <property type="match status" value="1"/>
</dbReference>
<dbReference type="PATRIC" id="fig|45065.4.peg.1832"/>
<gene>
    <name evidence="22" type="primary">ribA</name>
    <name evidence="20" type="synonym">ribBA</name>
    <name evidence="22" type="ORF">Lgee_1690</name>
</gene>
<keyword evidence="12 20" id="KW-0862">Zinc</keyword>
<feature type="binding site" evidence="20">
    <location>
        <position position="31"/>
    </location>
    <ligand>
        <name>Mg(2+)</name>
        <dbReference type="ChEBI" id="CHEBI:18420"/>
        <label>1</label>
    </ligand>
</feature>
<sequence length="406" mass="44512">MKKNPFMAVETALETLRAGNMVILVDDENRENEGDLVIAADRVTPEAITFMARKACGLICLSMAPEMTDRLGLTMMASRNRSPYGTAFTVSIEAASGVSTGISAADRARTVQVAVDPASTHLDLISPGHIFPLRACARGVFERQGQTEGSVDLARLAGLTPAAVICEIMNEDGSMSRFEQLMQFSKKHKIPLVSVRDVADYRVRHETLIEAVASVHMPLARHGDFTMTLFANQIDNAEHFVLTRPTVNADEPPLVRIHSECLTGDMLGSSRCDCGAQLEQSLERINREGGALIYLRQEGRGIGLANKLKAYALQEKGLDTVDANLHLGLPVDNREYAIAYQILKHLGIDTLRLITNNPKKVEALEHFGLKVSKRVSLPVHLTPENSGYLKTKQQKMGHLLALEPKP</sequence>
<dbReference type="HAMAP" id="MF_01283">
    <property type="entry name" value="RibBA"/>
    <property type="match status" value="1"/>
</dbReference>
<dbReference type="InterPro" id="IPR032677">
    <property type="entry name" value="GTP_cyclohydro_II"/>
</dbReference>
<dbReference type="GO" id="GO:0005525">
    <property type="term" value="F:GTP binding"/>
    <property type="evidence" value="ECO:0007669"/>
    <property type="project" value="UniProtKB-KW"/>
</dbReference>
<evidence type="ECO:0000256" key="6">
    <source>
        <dbReference type="ARBA" id="ARBA00005520"/>
    </source>
</evidence>
<evidence type="ECO:0000256" key="10">
    <source>
        <dbReference type="ARBA" id="ARBA00022741"/>
    </source>
</evidence>
<dbReference type="EC" id="4.1.99.12" evidence="20"/>
<feature type="site" description="Essential for DHBP synthase activity" evidence="20">
    <location>
        <position position="167"/>
    </location>
</feature>
<keyword evidence="15 20" id="KW-0464">Manganese</keyword>
<dbReference type="InterPro" id="IPR000422">
    <property type="entry name" value="DHBP_synthase_RibB"/>
</dbReference>
<dbReference type="Proteomes" id="UP000054785">
    <property type="component" value="Unassembled WGS sequence"/>
</dbReference>
<dbReference type="AlphaFoldDB" id="A0A0W0TR37"/>
<dbReference type="GO" id="GO:0003935">
    <property type="term" value="F:GTP cyclohydrolase II activity"/>
    <property type="evidence" value="ECO:0007669"/>
    <property type="project" value="UniProtKB-UniRule"/>
</dbReference>
<comment type="cofactor">
    <cofactor evidence="2">
        <name>Mn(2+)</name>
        <dbReference type="ChEBI" id="CHEBI:29035"/>
    </cofactor>
</comment>
<dbReference type="PANTHER" id="PTHR21327:SF18">
    <property type="entry name" value="3,4-DIHYDROXY-2-BUTANONE 4-PHOSPHATE SYNTHASE"/>
    <property type="match status" value="1"/>
</dbReference>
<comment type="similarity">
    <text evidence="7 20">In the C-terminal section; belongs to the GTP cyclohydrolase II family.</text>
</comment>
<dbReference type="FunFam" id="3.40.50.10990:FF:000001">
    <property type="entry name" value="Riboflavin biosynthesis protein RibBA"/>
    <property type="match status" value="1"/>
</dbReference>
<evidence type="ECO:0000256" key="4">
    <source>
        <dbReference type="ARBA" id="ARBA00004853"/>
    </source>
</evidence>
<evidence type="ECO:0000256" key="5">
    <source>
        <dbReference type="ARBA" id="ARBA00004904"/>
    </source>
</evidence>
<comment type="caution">
    <text evidence="22">The sequence shown here is derived from an EMBL/GenBank/DDBJ whole genome shotgun (WGS) entry which is preliminary data.</text>
</comment>
<evidence type="ECO:0000256" key="13">
    <source>
        <dbReference type="ARBA" id="ARBA00022842"/>
    </source>
</evidence>
<feature type="site" description="Essential for DHBP synthase activity" evidence="20">
    <location>
        <position position="129"/>
    </location>
</feature>
<dbReference type="Pfam" id="PF00925">
    <property type="entry name" value="GTP_cyclohydro2"/>
    <property type="match status" value="1"/>
</dbReference>
<feature type="binding site" evidence="20">
    <location>
        <position position="320"/>
    </location>
    <ligand>
        <name>GTP</name>
        <dbReference type="ChEBI" id="CHEBI:37565"/>
    </ligand>
</feature>
<comment type="catalytic activity">
    <reaction evidence="1 20">
        <text>D-ribulose 5-phosphate = (2S)-2-hydroxy-3-oxobutyl phosphate + formate + H(+)</text>
        <dbReference type="Rhea" id="RHEA:18457"/>
        <dbReference type="ChEBI" id="CHEBI:15378"/>
        <dbReference type="ChEBI" id="CHEBI:15740"/>
        <dbReference type="ChEBI" id="CHEBI:58121"/>
        <dbReference type="ChEBI" id="CHEBI:58830"/>
        <dbReference type="EC" id="4.1.99.12"/>
    </reaction>
</comment>
<evidence type="ECO:0000256" key="2">
    <source>
        <dbReference type="ARBA" id="ARBA00001936"/>
    </source>
</evidence>
<feature type="binding site" evidence="20">
    <location>
        <position position="272"/>
    </location>
    <ligand>
        <name>Zn(2+)</name>
        <dbReference type="ChEBI" id="CHEBI:29105"/>
        <note>catalytic</note>
    </ligand>
</feature>
<dbReference type="InterPro" id="IPR017945">
    <property type="entry name" value="DHBP_synth_RibB-like_a/b_dom"/>
</dbReference>
<keyword evidence="16 20" id="KW-0456">Lyase</keyword>
<dbReference type="SUPFAM" id="SSF142695">
    <property type="entry name" value="RibA-like"/>
    <property type="match status" value="1"/>
</dbReference>
<feature type="active site" description="Nucleophile; for GTP cyclohydrolase activity" evidence="20">
    <location>
        <position position="334"/>
    </location>
</feature>
<dbReference type="Gene3D" id="3.90.870.10">
    <property type="entry name" value="DHBP synthase"/>
    <property type="match status" value="1"/>
</dbReference>
<evidence type="ECO:0000256" key="17">
    <source>
        <dbReference type="ARBA" id="ARBA00023268"/>
    </source>
</evidence>
<dbReference type="Pfam" id="PF00926">
    <property type="entry name" value="DHBP_synthase"/>
    <property type="match status" value="1"/>
</dbReference>
<evidence type="ECO:0000256" key="7">
    <source>
        <dbReference type="ARBA" id="ARBA00008976"/>
    </source>
</evidence>
<dbReference type="OrthoDB" id="9793111at2"/>
<dbReference type="PIRSF" id="PIRSF001259">
    <property type="entry name" value="RibA"/>
    <property type="match status" value="1"/>
</dbReference>
<evidence type="ECO:0000256" key="12">
    <source>
        <dbReference type="ARBA" id="ARBA00022833"/>
    </source>
</evidence>
<evidence type="ECO:0000256" key="11">
    <source>
        <dbReference type="ARBA" id="ARBA00022801"/>
    </source>
</evidence>
<comment type="function">
    <text evidence="18 20">Catalyzes the conversion of GTP to 2,5-diamino-6-ribosylamino-4(3H)-pyrimidinone 5'-phosphate (DARP), formate and pyrophosphate.</text>
</comment>
<comment type="similarity">
    <text evidence="6 20">In the N-terminal section; belongs to the DHBP synthase family.</text>
</comment>
<feature type="binding site" evidence="20">
    <location>
        <position position="35"/>
    </location>
    <ligand>
        <name>D-ribulose 5-phosphate</name>
        <dbReference type="ChEBI" id="CHEBI:58121"/>
    </ligand>
</feature>
<evidence type="ECO:0000256" key="8">
    <source>
        <dbReference type="ARBA" id="ARBA00022619"/>
    </source>
</evidence>
<feature type="binding site" evidence="20">
    <location>
        <position position="167"/>
    </location>
    <ligand>
        <name>D-ribulose 5-phosphate</name>
        <dbReference type="ChEBI" id="CHEBI:58121"/>
    </ligand>
</feature>
<dbReference type="Gene3D" id="3.40.50.10990">
    <property type="entry name" value="GTP cyclohydrolase II"/>
    <property type="match status" value="1"/>
</dbReference>
<keyword evidence="9 20" id="KW-0479">Metal-binding</keyword>
<keyword evidence="17 20" id="KW-0511">Multifunctional enzyme</keyword>
<comment type="catalytic activity">
    <reaction evidence="19 20">
        <text>GTP + 4 H2O = 2,5-diamino-6-hydroxy-4-(5-phosphoribosylamino)-pyrimidine + formate + 2 phosphate + 3 H(+)</text>
        <dbReference type="Rhea" id="RHEA:23704"/>
        <dbReference type="ChEBI" id="CHEBI:15377"/>
        <dbReference type="ChEBI" id="CHEBI:15378"/>
        <dbReference type="ChEBI" id="CHEBI:15740"/>
        <dbReference type="ChEBI" id="CHEBI:37565"/>
        <dbReference type="ChEBI" id="CHEBI:43474"/>
        <dbReference type="ChEBI" id="CHEBI:58614"/>
        <dbReference type="EC" id="3.5.4.25"/>
    </reaction>
</comment>
<comment type="caution">
    <text evidence="20">Lacks conserved residue(s) required for the propagation of feature annotation.</text>
</comment>
<evidence type="ECO:0000256" key="18">
    <source>
        <dbReference type="ARBA" id="ARBA00043932"/>
    </source>
</evidence>
<dbReference type="GO" id="GO:0030145">
    <property type="term" value="F:manganese ion binding"/>
    <property type="evidence" value="ECO:0007669"/>
    <property type="project" value="UniProtKB-UniRule"/>
</dbReference>
<proteinExistence type="inferred from homology"/>
<comment type="pathway">
    <text evidence="5 20">Cofactor biosynthesis; riboflavin biosynthesis; 2-hydroxy-3-oxobutyl phosphate from D-ribulose 5-phosphate: step 1/1.</text>
</comment>
<protein>
    <recommendedName>
        <fullName evidence="20">Riboflavin biosynthesis protein RibBA</fullName>
    </recommendedName>
    <domain>
        <recommendedName>
            <fullName evidence="20">3,4-dihydroxy-2-butanone 4-phosphate synthase</fullName>
            <shortName evidence="20">DHBP synthase</shortName>
            <ecNumber evidence="20">4.1.99.12</ecNumber>
        </recommendedName>
    </domain>
    <domain>
        <recommendedName>
            <fullName evidence="20">GTP cyclohydrolase-2</fullName>
            <ecNumber evidence="20">3.5.4.25</ecNumber>
        </recommendedName>
        <alternativeName>
            <fullName evidence="20">GTP cyclohydrolase II</fullName>
        </alternativeName>
    </domain>
</protein>
<dbReference type="GO" id="GO:0008686">
    <property type="term" value="F:3,4-dihydroxy-2-butanone-4-phosphate synthase activity"/>
    <property type="evidence" value="ECO:0007669"/>
    <property type="project" value="UniProtKB-UniRule"/>
</dbReference>
<evidence type="ECO:0000313" key="22">
    <source>
        <dbReference type="EMBL" id="KTC97914.1"/>
    </source>
</evidence>
<dbReference type="PANTHER" id="PTHR21327">
    <property type="entry name" value="GTP CYCLOHYDROLASE II-RELATED"/>
    <property type="match status" value="1"/>
</dbReference>
<comment type="cofactor">
    <cofactor evidence="20">
        <name>Mg(2+)</name>
        <dbReference type="ChEBI" id="CHEBI:18420"/>
    </cofactor>
    <cofactor evidence="20">
        <name>Mn(2+)</name>
        <dbReference type="ChEBI" id="CHEBI:29035"/>
    </cofactor>
    <text evidence="20">Binds 2 divalent metal cations per subunit. Magnesium or manganese.</text>
</comment>
<feature type="binding site" evidence="20">
    <location>
        <begin position="298"/>
        <end position="300"/>
    </location>
    <ligand>
        <name>GTP</name>
        <dbReference type="ChEBI" id="CHEBI:37565"/>
    </ligand>
</feature>
<dbReference type="RefSeq" id="WP_028386969.1">
    <property type="nucleotide sequence ID" value="NZ_CAAAHN010000001.1"/>
</dbReference>
<feature type="active site" description="Proton acceptor; for GTP cyclohydrolase activity" evidence="20">
    <location>
        <position position="332"/>
    </location>
</feature>
<dbReference type="InterPro" id="IPR000926">
    <property type="entry name" value="RibA"/>
</dbReference>
<dbReference type="FunFam" id="3.90.870.10:FF:000001">
    <property type="entry name" value="Riboflavin biosynthesis protein RibBA"/>
    <property type="match status" value="1"/>
</dbReference>
<dbReference type="GO" id="GO:0005829">
    <property type="term" value="C:cytosol"/>
    <property type="evidence" value="ECO:0007669"/>
    <property type="project" value="TreeGrafter"/>
</dbReference>
<accession>A0A0W0TR37</accession>
<evidence type="ECO:0000313" key="23">
    <source>
        <dbReference type="Proteomes" id="UP000054785"/>
    </source>
</evidence>
<feature type="binding site" evidence="20">
    <location>
        <position position="355"/>
    </location>
    <ligand>
        <name>GTP</name>
        <dbReference type="ChEBI" id="CHEBI:37565"/>
    </ligand>
</feature>
<feature type="binding site" evidence="20">
    <location>
        <position position="277"/>
    </location>
    <ligand>
        <name>GTP</name>
        <dbReference type="ChEBI" id="CHEBI:37565"/>
    </ligand>
</feature>
<feature type="region of interest" description="GTP cyclohydrolase II" evidence="20">
    <location>
        <begin position="205"/>
        <end position="406"/>
    </location>
</feature>
<comment type="pathway">
    <text evidence="4 20">Cofactor biosynthesis; riboflavin biosynthesis; 5-amino-6-(D-ribitylamino)uracil from GTP: step 1/4.</text>
</comment>
<dbReference type="NCBIfam" id="TIGR00506">
    <property type="entry name" value="ribB"/>
    <property type="match status" value="1"/>
</dbReference>
<keyword evidence="10 20" id="KW-0547">Nucleotide-binding</keyword>
<evidence type="ECO:0000256" key="19">
    <source>
        <dbReference type="ARBA" id="ARBA00049295"/>
    </source>
</evidence>
<dbReference type="CDD" id="cd00641">
    <property type="entry name" value="GTP_cyclohydro2"/>
    <property type="match status" value="1"/>
</dbReference>
<comment type="cofactor">
    <cofactor evidence="20">
        <name>Zn(2+)</name>
        <dbReference type="ChEBI" id="CHEBI:29105"/>
    </cofactor>
    <text evidence="20">Binds 1 zinc ion per subunit.</text>
</comment>